<keyword evidence="2" id="KW-1185">Reference proteome</keyword>
<name>A0AAW1X787_RUBAR</name>
<dbReference type="EMBL" id="JBEDUW010000004">
    <property type="protein sequence ID" value="KAK9932532.1"/>
    <property type="molecule type" value="Genomic_DNA"/>
</dbReference>
<accession>A0AAW1X787</accession>
<evidence type="ECO:0000313" key="2">
    <source>
        <dbReference type="Proteomes" id="UP001457282"/>
    </source>
</evidence>
<gene>
    <name evidence="1" type="ORF">M0R45_019767</name>
</gene>
<evidence type="ECO:0000313" key="1">
    <source>
        <dbReference type="EMBL" id="KAK9932532.1"/>
    </source>
</evidence>
<organism evidence="1 2">
    <name type="scientific">Rubus argutus</name>
    <name type="common">Southern blackberry</name>
    <dbReference type="NCBI Taxonomy" id="59490"/>
    <lineage>
        <taxon>Eukaryota</taxon>
        <taxon>Viridiplantae</taxon>
        <taxon>Streptophyta</taxon>
        <taxon>Embryophyta</taxon>
        <taxon>Tracheophyta</taxon>
        <taxon>Spermatophyta</taxon>
        <taxon>Magnoliopsida</taxon>
        <taxon>eudicotyledons</taxon>
        <taxon>Gunneridae</taxon>
        <taxon>Pentapetalae</taxon>
        <taxon>rosids</taxon>
        <taxon>fabids</taxon>
        <taxon>Rosales</taxon>
        <taxon>Rosaceae</taxon>
        <taxon>Rosoideae</taxon>
        <taxon>Rosoideae incertae sedis</taxon>
        <taxon>Rubus</taxon>
    </lineage>
</organism>
<proteinExistence type="predicted"/>
<sequence length="85" mass="9285">MAATAVTSWCRGSWVVLAGRGEATTGSATRDGRASWRRDLWRWSLRRRRFGLGTAAWKLGSGAGLCCGSEQRRRQRGGCGLGLWA</sequence>
<dbReference type="Proteomes" id="UP001457282">
    <property type="component" value="Unassembled WGS sequence"/>
</dbReference>
<dbReference type="AlphaFoldDB" id="A0AAW1X787"/>
<reference evidence="1 2" key="1">
    <citation type="journal article" date="2023" name="G3 (Bethesda)">
        <title>A chromosome-length genome assembly and annotation of blackberry (Rubus argutus, cv. 'Hillquist').</title>
        <authorList>
            <person name="Bruna T."/>
            <person name="Aryal R."/>
            <person name="Dudchenko O."/>
            <person name="Sargent D.J."/>
            <person name="Mead D."/>
            <person name="Buti M."/>
            <person name="Cavallini A."/>
            <person name="Hytonen T."/>
            <person name="Andres J."/>
            <person name="Pham M."/>
            <person name="Weisz D."/>
            <person name="Mascagni F."/>
            <person name="Usai G."/>
            <person name="Natali L."/>
            <person name="Bassil N."/>
            <person name="Fernandez G.E."/>
            <person name="Lomsadze A."/>
            <person name="Armour M."/>
            <person name="Olukolu B."/>
            <person name="Poorten T."/>
            <person name="Britton C."/>
            <person name="Davik J."/>
            <person name="Ashrafi H."/>
            <person name="Aiden E.L."/>
            <person name="Borodovsky M."/>
            <person name="Worthington M."/>
        </authorList>
    </citation>
    <scope>NUCLEOTIDE SEQUENCE [LARGE SCALE GENOMIC DNA]</scope>
    <source>
        <strain evidence="1">PI 553951</strain>
    </source>
</reference>
<comment type="caution">
    <text evidence="1">The sequence shown here is derived from an EMBL/GenBank/DDBJ whole genome shotgun (WGS) entry which is preliminary data.</text>
</comment>
<protein>
    <submittedName>
        <fullName evidence="1">Uncharacterized protein</fullName>
    </submittedName>
</protein>